<dbReference type="Pfam" id="PF13367">
    <property type="entry name" value="PrsW-protease"/>
    <property type="match status" value="1"/>
</dbReference>
<dbReference type="Proteomes" id="UP000078287">
    <property type="component" value="Unassembled WGS sequence"/>
</dbReference>
<gene>
    <name evidence="2" type="ORF">A6A03_17540</name>
</gene>
<protein>
    <recommendedName>
        <fullName evidence="4">PrsW family intramembrane metalloprotease</fullName>
    </recommendedName>
</protein>
<feature type="transmembrane region" description="Helical" evidence="1">
    <location>
        <begin position="107"/>
        <end position="127"/>
    </location>
</feature>
<feature type="transmembrane region" description="Helical" evidence="1">
    <location>
        <begin position="147"/>
        <end position="168"/>
    </location>
</feature>
<dbReference type="AlphaFoldDB" id="A0A178M5R2"/>
<name>A0A178M5R2_9CHLR</name>
<dbReference type="PANTHER" id="PTHR36844:SF1">
    <property type="entry name" value="PROTEASE PRSW"/>
    <property type="match status" value="1"/>
</dbReference>
<feature type="transmembrane region" description="Helical" evidence="1">
    <location>
        <begin position="207"/>
        <end position="231"/>
    </location>
</feature>
<evidence type="ECO:0000313" key="3">
    <source>
        <dbReference type="Proteomes" id="UP000078287"/>
    </source>
</evidence>
<dbReference type="RefSeq" id="WP_066789838.1">
    <property type="nucleotide sequence ID" value="NZ_LWQS01000072.1"/>
</dbReference>
<feature type="transmembrane region" description="Helical" evidence="1">
    <location>
        <begin position="180"/>
        <end position="201"/>
    </location>
</feature>
<feature type="transmembrane region" description="Helical" evidence="1">
    <location>
        <begin position="75"/>
        <end position="95"/>
    </location>
</feature>
<keyword evidence="1" id="KW-0472">Membrane</keyword>
<sequence length="310" mass="33617">MSNERFECCICHQPQSPPYHILGGRVYCAHHYALVNKPHRGFWQASLIQILGMAALSALLAWLGNAIGPLSGLPLLVAGIVLSVVPAVLWLIFFYRQDRLEPEPKRNIAAVFFTALLLTDVIGRRAIEEWWRVSEWAAADTTTSLLAALWILGPLRQVIAYVAVRAMVYATDEFDERMDGIVYGTVAGLGVATLLNLRYVLASEGVALAPGVITTATTALAQASFGGLMGYVMAEAKFSHRPIWFVPLGFAVTAALNGLVSWLIAEVSAVGLTVDPWRSLALGVAVALIAYLTLIALIRRSVMVTLQQSS</sequence>
<evidence type="ECO:0000313" key="2">
    <source>
        <dbReference type="EMBL" id="OAN43893.1"/>
    </source>
</evidence>
<feature type="transmembrane region" description="Helical" evidence="1">
    <location>
        <begin position="243"/>
        <end position="265"/>
    </location>
</feature>
<evidence type="ECO:0000256" key="1">
    <source>
        <dbReference type="SAM" id="Phobius"/>
    </source>
</evidence>
<feature type="transmembrane region" description="Helical" evidence="1">
    <location>
        <begin position="277"/>
        <end position="298"/>
    </location>
</feature>
<dbReference type="GO" id="GO:0008233">
    <property type="term" value="F:peptidase activity"/>
    <property type="evidence" value="ECO:0007669"/>
    <property type="project" value="InterPro"/>
</dbReference>
<accession>A0A178M5R2</accession>
<comment type="caution">
    <text evidence="2">The sequence shown here is derived from an EMBL/GenBank/DDBJ whole genome shotgun (WGS) entry which is preliminary data.</text>
</comment>
<organism evidence="2 3">
    <name type="scientific">Chloroflexus islandicus</name>
    <dbReference type="NCBI Taxonomy" id="1707952"/>
    <lineage>
        <taxon>Bacteria</taxon>
        <taxon>Bacillati</taxon>
        <taxon>Chloroflexota</taxon>
        <taxon>Chloroflexia</taxon>
        <taxon>Chloroflexales</taxon>
        <taxon>Chloroflexineae</taxon>
        <taxon>Chloroflexaceae</taxon>
        <taxon>Chloroflexus</taxon>
    </lineage>
</organism>
<dbReference type="InterPro" id="IPR026898">
    <property type="entry name" value="PrsW"/>
</dbReference>
<keyword evidence="1" id="KW-1133">Transmembrane helix</keyword>
<dbReference type="STRING" id="1707952.A6A03_17540"/>
<keyword evidence="3" id="KW-1185">Reference proteome</keyword>
<feature type="transmembrane region" description="Helical" evidence="1">
    <location>
        <begin position="42"/>
        <end position="63"/>
    </location>
</feature>
<evidence type="ECO:0008006" key="4">
    <source>
        <dbReference type="Google" id="ProtNLM"/>
    </source>
</evidence>
<dbReference type="PANTHER" id="PTHR36844">
    <property type="entry name" value="PROTEASE PRSW"/>
    <property type="match status" value="1"/>
</dbReference>
<reference evidence="2 3" key="1">
    <citation type="submission" date="2016-04" db="EMBL/GenBank/DDBJ databases">
        <title>Chloroflexus islandicus sp. nov., a thermophilic filamentous anoxygenic phototrophic bacterium from geyser Strokkur (Iceland).</title>
        <authorList>
            <person name="Gaisin V.A."/>
            <person name="Kalashnikov A.M."/>
            <person name="Sukhacheva M.V."/>
            <person name="Grouzdev D.S."/>
            <person name="Ivanov T.M."/>
            <person name="Kuznetsov B."/>
            <person name="Gorlenko V.M."/>
        </authorList>
    </citation>
    <scope>NUCLEOTIDE SEQUENCE [LARGE SCALE GENOMIC DNA]</scope>
    <source>
        <strain evidence="3">isl-2</strain>
    </source>
</reference>
<dbReference type="EMBL" id="LWQS01000072">
    <property type="protein sequence ID" value="OAN43893.1"/>
    <property type="molecule type" value="Genomic_DNA"/>
</dbReference>
<proteinExistence type="predicted"/>
<keyword evidence="1" id="KW-0812">Transmembrane</keyword>